<protein>
    <submittedName>
        <fullName evidence="6">LysR family transcriptional regulator</fullName>
    </submittedName>
</protein>
<organism evidence="6 7">
    <name type="scientific">Ferirhizobium litorale</name>
    <dbReference type="NCBI Taxonomy" id="2927786"/>
    <lineage>
        <taxon>Bacteria</taxon>
        <taxon>Pseudomonadati</taxon>
        <taxon>Pseudomonadota</taxon>
        <taxon>Alphaproteobacteria</taxon>
        <taxon>Hyphomicrobiales</taxon>
        <taxon>Rhizobiaceae</taxon>
        <taxon>Ferirhizobium</taxon>
    </lineage>
</organism>
<evidence type="ECO:0000313" key="7">
    <source>
        <dbReference type="Proteomes" id="UP001161580"/>
    </source>
</evidence>
<dbReference type="CDD" id="cd08474">
    <property type="entry name" value="PBP2_CrgA_like_5"/>
    <property type="match status" value="1"/>
</dbReference>
<dbReference type="RefSeq" id="WP_311788094.1">
    <property type="nucleotide sequence ID" value="NZ_JALDYY010000013.1"/>
</dbReference>
<evidence type="ECO:0000256" key="2">
    <source>
        <dbReference type="ARBA" id="ARBA00023015"/>
    </source>
</evidence>
<dbReference type="FunFam" id="1.10.10.10:FF:000001">
    <property type="entry name" value="LysR family transcriptional regulator"/>
    <property type="match status" value="1"/>
</dbReference>
<keyword evidence="2" id="KW-0805">Transcription regulation</keyword>
<evidence type="ECO:0000256" key="4">
    <source>
        <dbReference type="ARBA" id="ARBA00023163"/>
    </source>
</evidence>
<dbReference type="PANTHER" id="PTHR30537:SF1">
    <property type="entry name" value="HTH-TYPE TRANSCRIPTIONAL REGULATOR PGRR"/>
    <property type="match status" value="1"/>
</dbReference>
<dbReference type="SUPFAM" id="SSF53850">
    <property type="entry name" value="Periplasmic binding protein-like II"/>
    <property type="match status" value="1"/>
</dbReference>
<sequence>MKKAGMIELNAVAIVAETRNFRSAARQLGMSASAVSHAISALESRLGVRLFNRTTRSVSLTEAGEGFLEKIAPALKEIESAVEGATEAAARPRGRLRINSSAGGVRGHLMPLLMEYRRRYPDVDIDVASDGRLVDIVAEGFDLGMRLLESVPQDMVAIPLTAQERFLVFGAPEYFERHGRPAVPADLLKHDCVRFRLPGGAIYRWEFERHGEEIRLDVPGRMTLQDMDLILEAAVAGAGLAYMTKRHAAAEIAAGRLQAVLEEWTPPFPGLCLYFSSRRHLPAAVRAFIDLVREMTRTP</sequence>
<feature type="domain" description="HTH lysR-type" evidence="5">
    <location>
        <begin position="9"/>
        <end position="61"/>
    </location>
</feature>
<dbReference type="InterPro" id="IPR005119">
    <property type="entry name" value="LysR_subst-bd"/>
</dbReference>
<dbReference type="Pfam" id="PF00126">
    <property type="entry name" value="HTH_1"/>
    <property type="match status" value="1"/>
</dbReference>
<dbReference type="InterPro" id="IPR000847">
    <property type="entry name" value="LysR_HTH_N"/>
</dbReference>
<dbReference type="EMBL" id="JALDYZ010000012">
    <property type="protein sequence ID" value="MDI7924145.1"/>
    <property type="molecule type" value="Genomic_DNA"/>
</dbReference>
<keyword evidence="3" id="KW-0238">DNA-binding</keyword>
<comment type="similarity">
    <text evidence="1">Belongs to the LysR transcriptional regulatory family.</text>
</comment>
<dbReference type="AlphaFoldDB" id="A0AAE3QFF7"/>
<dbReference type="PRINTS" id="PR00039">
    <property type="entry name" value="HTHLYSR"/>
</dbReference>
<reference evidence="6" key="1">
    <citation type="submission" date="2022-03" db="EMBL/GenBank/DDBJ databases">
        <title>Fererhizobium litorale gen. nov., sp. nov., isolated from sandy sediments of the Sea of Japan seashore.</title>
        <authorList>
            <person name="Romanenko L."/>
            <person name="Kurilenko V."/>
            <person name="Otstavnykh N."/>
            <person name="Svetashev V."/>
            <person name="Tekutyeva L."/>
            <person name="Isaeva M."/>
            <person name="Mikhailov V."/>
        </authorList>
    </citation>
    <scope>NUCLEOTIDE SEQUENCE</scope>
    <source>
        <strain evidence="6">KMM 9576</strain>
    </source>
</reference>
<dbReference type="PROSITE" id="PS50931">
    <property type="entry name" value="HTH_LYSR"/>
    <property type="match status" value="1"/>
</dbReference>
<dbReference type="InterPro" id="IPR036390">
    <property type="entry name" value="WH_DNA-bd_sf"/>
</dbReference>
<dbReference type="PANTHER" id="PTHR30537">
    <property type="entry name" value="HTH-TYPE TRANSCRIPTIONAL REGULATOR"/>
    <property type="match status" value="1"/>
</dbReference>
<keyword evidence="4" id="KW-0804">Transcription</keyword>
<dbReference type="GO" id="GO:0043565">
    <property type="term" value="F:sequence-specific DNA binding"/>
    <property type="evidence" value="ECO:0007669"/>
    <property type="project" value="TreeGrafter"/>
</dbReference>
<dbReference type="GO" id="GO:0006351">
    <property type="term" value="P:DNA-templated transcription"/>
    <property type="evidence" value="ECO:0007669"/>
    <property type="project" value="TreeGrafter"/>
</dbReference>
<dbReference type="Gene3D" id="1.10.10.10">
    <property type="entry name" value="Winged helix-like DNA-binding domain superfamily/Winged helix DNA-binding domain"/>
    <property type="match status" value="1"/>
</dbReference>
<evidence type="ECO:0000259" key="5">
    <source>
        <dbReference type="PROSITE" id="PS50931"/>
    </source>
</evidence>
<evidence type="ECO:0000313" key="6">
    <source>
        <dbReference type="EMBL" id="MDI7924145.1"/>
    </source>
</evidence>
<keyword evidence="7" id="KW-1185">Reference proteome</keyword>
<evidence type="ECO:0000256" key="1">
    <source>
        <dbReference type="ARBA" id="ARBA00009437"/>
    </source>
</evidence>
<dbReference type="GO" id="GO:0003700">
    <property type="term" value="F:DNA-binding transcription factor activity"/>
    <property type="evidence" value="ECO:0007669"/>
    <property type="project" value="InterPro"/>
</dbReference>
<accession>A0AAE3QFF7</accession>
<dbReference type="Proteomes" id="UP001161580">
    <property type="component" value="Unassembled WGS sequence"/>
</dbReference>
<evidence type="ECO:0000256" key="3">
    <source>
        <dbReference type="ARBA" id="ARBA00023125"/>
    </source>
</evidence>
<gene>
    <name evidence="6" type="ORF">MRS75_18950</name>
</gene>
<dbReference type="Pfam" id="PF03466">
    <property type="entry name" value="LysR_substrate"/>
    <property type="match status" value="1"/>
</dbReference>
<proteinExistence type="inferred from homology"/>
<dbReference type="Gene3D" id="3.40.190.290">
    <property type="match status" value="1"/>
</dbReference>
<comment type="caution">
    <text evidence="6">The sequence shown here is derived from an EMBL/GenBank/DDBJ whole genome shotgun (WGS) entry which is preliminary data.</text>
</comment>
<dbReference type="InterPro" id="IPR058163">
    <property type="entry name" value="LysR-type_TF_proteobact-type"/>
</dbReference>
<dbReference type="InterPro" id="IPR036388">
    <property type="entry name" value="WH-like_DNA-bd_sf"/>
</dbReference>
<dbReference type="SUPFAM" id="SSF46785">
    <property type="entry name" value="Winged helix' DNA-binding domain"/>
    <property type="match status" value="1"/>
</dbReference>
<name>A0AAE3QFF7_9HYPH</name>